<keyword evidence="3" id="KW-1185">Reference proteome</keyword>
<organism evidence="2 3">
    <name type="scientific">Streptomyces albus (strain ATCC 21838 / DSM 41398 / FERM P-419 / JCM 4703 / NBRC 107858)</name>
    <dbReference type="NCBI Taxonomy" id="1081613"/>
    <lineage>
        <taxon>Bacteria</taxon>
        <taxon>Bacillati</taxon>
        <taxon>Actinomycetota</taxon>
        <taxon>Actinomycetes</taxon>
        <taxon>Kitasatosporales</taxon>
        <taxon>Streptomycetaceae</taxon>
        <taxon>Streptomyces</taxon>
    </lineage>
</organism>
<protein>
    <submittedName>
        <fullName evidence="2">Uncharacterized protein</fullName>
    </submittedName>
</protein>
<dbReference type="AlphaFoldDB" id="A0A0B5EM77"/>
<evidence type="ECO:0000313" key="3">
    <source>
        <dbReference type="Proteomes" id="UP000031523"/>
    </source>
</evidence>
<dbReference type="EMBL" id="CP010519">
    <property type="protein sequence ID" value="AJE82669.1"/>
    <property type="molecule type" value="Genomic_DNA"/>
</dbReference>
<name>A0A0B5EM77_STRA4</name>
<sequence>MKAAPDARGGPVVSVNTVCPGRAPVDRASVGRASVSRADYRW</sequence>
<feature type="region of interest" description="Disordered" evidence="1">
    <location>
        <begin position="21"/>
        <end position="42"/>
    </location>
</feature>
<evidence type="ECO:0000313" key="2">
    <source>
        <dbReference type="EMBL" id="AJE82669.1"/>
    </source>
</evidence>
<accession>A0A0B5EM77</accession>
<dbReference type="Proteomes" id="UP000031523">
    <property type="component" value="Chromosome"/>
</dbReference>
<proteinExistence type="predicted"/>
<dbReference type="KEGG" id="sals:SLNWT_2293"/>
<evidence type="ECO:0000256" key="1">
    <source>
        <dbReference type="SAM" id="MobiDB-lite"/>
    </source>
</evidence>
<gene>
    <name evidence="2" type="ORF">SLNWT_2293</name>
</gene>
<reference evidence="2 3" key="1">
    <citation type="submission" date="2015-01" db="EMBL/GenBank/DDBJ databases">
        <title>Enhanced salinomycin production by adjusting the supply of polyketide extender units in Streptomyce albus DSM 41398.</title>
        <authorList>
            <person name="Lu C."/>
        </authorList>
    </citation>
    <scope>NUCLEOTIDE SEQUENCE [LARGE SCALE GENOMIC DNA]</scope>
    <source>
        <strain evidence="3">ATCC 21838 / DSM 41398 / FERM P-419 / JCM 4703 / NBRC 107858</strain>
    </source>
</reference>